<gene>
    <name evidence="2" type="ORF">ANN_08600</name>
</gene>
<organism evidence="2 3">
    <name type="scientific">Periplaneta americana</name>
    <name type="common">American cockroach</name>
    <name type="synonym">Blatta americana</name>
    <dbReference type="NCBI Taxonomy" id="6978"/>
    <lineage>
        <taxon>Eukaryota</taxon>
        <taxon>Metazoa</taxon>
        <taxon>Ecdysozoa</taxon>
        <taxon>Arthropoda</taxon>
        <taxon>Hexapoda</taxon>
        <taxon>Insecta</taxon>
        <taxon>Pterygota</taxon>
        <taxon>Neoptera</taxon>
        <taxon>Polyneoptera</taxon>
        <taxon>Dictyoptera</taxon>
        <taxon>Blattodea</taxon>
        <taxon>Blattoidea</taxon>
        <taxon>Blattidae</taxon>
        <taxon>Blattinae</taxon>
        <taxon>Periplaneta</taxon>
    </lineage>
</organism>
<evidence type="ECO:0000313" key="3">
    <source>
        <dbReference type="Proteomes" id="UP001148838"/>
    </source>
</evidence>
<comment type="caution">
    <text evidence="2">The sequence shown here is derived from an EMBL/GenBank/DDBJ whole genome shotgun (WGS) entry which is preliminary data.</text>
</comment>
<accession>A0ABQ8T1V4</accession>
<dbReference type="Proteomes" id="UP001148838">
    <property type="component" value="Unassembled WGS sequence"/>
</dbReference>
<evidence type="ECO:0000256" key="1">
    <source>
        <dbReference type="SAM" id="MobiDB-lite"/>
    </source>
</evidence>
<keyword evidence="3" id="KW-1185">Reference proteome</keyword>
<sequence>MRLAINVGLESYDDDDDDDDDDDSDVNEDSDATDTAKEDNSTDTDNEVECQYSVSEDFDWRNVIFSDELIVSNSNDSTALVYCMNGHRYDERFVRRIINKSGCVRVAYWGGCHTMG</sequence>
<feature type="region of interest" description="Disordered" evidence="1">
    <location>
        <begin position="1"/>
        <end position="48"/>
    </location>
</feature>
<dbReference type="EMBL" id="JAJSOF020000017">
    <property type="protein sequence ID" value="KAJ4440459.1"/>
    <property type="molecule type" value="Genomic_DNA"/>
</dbReference>
<reference evidence="2 3" key="1">
    <citation type="journal article" date="2022" name="Allergy">
        <title>Genome assembly and annotation of Periplaneta americana reveal a comprehensive cockroach allergen profile.</title>
        <authorList>
            <person name="Wang L."/>
            <person name="Xiong Q."/>
            <person name="Saelim N."/>
            <person name="Wang L."/>
            <person name="Nong W."/>
            <person name="Wan A.T."/>
            <person name="Shi M."/>
            <person name="Liu X."/>
            <person name="Cao Q."/>
            <person name="Hui J.H.L."/>
            <person name="Sookrung N."/>
            <person name="Leung T.F."/>
            <person name="Tungtrongchitr A."/>
            <person name="Tsui S.K.W."/>
        </authorList>
    </citation>
    <scope>NUCLEOTIDE SEQUENCE [LARGE SCALE GENOMIC DNA]</scope>
    <source>
        <strain evidence="2">PWHHKU_190912</strain>
    </source>
</reference>
<feature type="compositionally biased region" description="Acidic residues" evidence="1">
    <location>
        <begin position="11"/>
        <end position="32"/>
    </location>
</feature>
<protein>
    <submittedName>
        <fullName evidence="2">Uncharacterized protein</fullName>
    </submittedName>
</protein>
<name>A0ABQ8T1V4_PERAM</name>
<evidence type="ECO:0000313" key="2">
    <source>
        <dbReference type="EMBL" id="KAJ4440459.1"/>
    </source>
</evidence>
<proteinExistence type="predicted"/>